<dbReference type="Proteomes" id="UP000549499">
    <property type="component" value="Unassembled WGS sequence"/>
</dbReference>
<name>A0A7K5I9Q1_CROSL</name>
<dbReference type="PANTHER" id="PTHR24103">
    <property type="entry name" value="E3 UBIQUITIN-PROTEIN LIGASE TRIM"/>
    <property type="match status" value="1"/>
</dbReference>
<keyword evidence="3" id="KW-1185">Reference proteome</keyword>
<feature type="non-terminal residue" evidence="2">
    <location>
        <position position="100"/>
    </location>
</feature>
<dbReference type="Gene3D" id="2.60.120.920">
    <property type="match status" value="1"/>
</dbReference>
<dbReference type="InterPro" id="IPR003877">
    <property type="entry name" value="SPRY_dom"/>
</dbReference>
<reference evidence="2 3" key="1">
    <citation type="submission" date="2019-09" db="EMBL/GenBank/DDBJ databases">
        <title>Bird 10,000 Genomes (B10K) Project - Family phase.</title>
        <authorList>
            <person name="Zhang G."/>
        </authorList>
    </citation>
    <scope>NUCLEOTIDE SEQUENCE [LARGE SCALE GENOMIC DNA]</scope>
    <source>
        <strain evidence="2">B10K-DU-003-44</strain>
        <tissue evidence="2">Muscle</tissue>
    </source>
</reference>
<organism evidence="2 3">
    <name type="scientific">Crotophaga sulcirostris</name>
    <name type="common">Groove-billed ani</name>
    <dbReference type="NCBI Taxonomy" id="33598"/>
    <lineage>
        <taxon>Eukaryota</taxon>
        <taxon>Metazoa</taxon>
        <taxon>Chordata</taxon>
        <taxon>Craniata</taxon>
        <taxon>Vertebrata</taxon>
        <taxon>Euteleostomi</taxon>
        <taxon>Archelosauria</taxon>
        <taxon>Archosauria</taxon>
        <taxon>Dinosauria</taxon>
        <taxon>Saurischia</taxon>
        <taxon>Theropoda</taxon>
        <taxon>Coelurosauria</taxon>
        <taxon>Aves</taxon>
        <taxon>Neognathae</taxon>
        <taxon>Neoaves</taxon>
        <taxon>Otidimorphae</taxon>
        <taxon>Cuculiformes</taxon>
        <taxon>Crotophagidae</taxon>
        <taxon>Crotophaga</taxon>
    </lineage>
</organism>
<feature type="domain" description="B30.2/SPRY" evidence="1">
    <location>
        <begin position="1"/>
        <end position="100"/>
    </location>
</feature>
<dbReference type="Pfam" id="PF00622">
    <property type="entry name" value="SPRY"/>
    <property type="match status" value="1"/>
</dbReference>
<dbReference type="SUPFAM" id="SSF49899">
    <property type="entry name" value="Concanavalin A-like lectins/glucanases"/>
    <property type="match status" value="1"/>
</dbReference>
<dbReference type="InterPro" id="IPR043136">
    <property type="entry name" value="B30.2/SPRY_sf"/>
</dbReference>
<dbReference type="InterPro" id="IPR001870">
    <property type="entry name" value="B30.2/SPRY"/>
</dbReference>
<accession>A0A7K5I9Q1</accession>
<protein>
    <submittedName>
        <fullName evidence="2">NF7O factor</fullName>
    </submittedName>
</protein>
<feature type="non-terminal residue" evidence="2">
    <location>
        <position position="1"/>
    </location>
</feature>
<dbReference type="PROSITE" id="PS50188">
    <property type="entry name" value="B302_SPRY"/>
    <property type="match status" value="1"/>
</dbReference>
<dbReference type="AlphaFoldDB" id="A0A7K5I9Q1"/>
<dbReference type="EMBL" id="VYZB01001247">
    <property type="protein sequence ID" value="NWS78239.1"/>
    <property type="molecule type" value="Genomic_DNA"/>
</dbReference>
<evidence type="ECO:0000259" key="1">
    <source>
        <dbReference type="PROSITE" id="PS50188"/>
    </source>
</evidence>
<evidence type="ECO:0000313" key="2">
    <source>
        <dbReference type="EMBL" id="NWS78239.1"/>
    </source>
</evidence>
<sequence length="100" mass="12014">GVAVESVRRKDTVAMAMSKIWALHLDSELQYTMFQIPLIQLAWQEELWRIRVRLDYGASQVTFYNVENMVQVLQFKVSFTEKVVPYFWHWLHKTHIQMRA</sequence>
<proteinExistence type="predicted"/>
<dbReference type="OrthoDB" id="6270329at2759"/>
<dbReference type="InterPro" id="IPR050143">
    <property type="entry name" value="TRIM/RBCC"/>
</dbReference>
<comment type="caution">
    <text evidence="2">The sequence shown here is derived from an EMBL/GenBank/DDBJ whole genome shotgun (WGS) entry which is preliminary data.</text>
</comment>
<gene>
    <name evidence="2" type="primary">Nf7o</name>
    <name evidence="2" type="ORF">CROSUL_R15184</name>
</gene>
<evidence type="ECO:0000313" key="3">
    <source>
        <dbReference type="Proteomes" id="UP000549499"/>
    </source>
</evidence>
<dbReference type="InterPro" id="IPR013320">
    <property type="entry name" value="ConA-like_dom_sf"/>
</dbReference>